<dbReference type="EMBL" id="BMAO01009958">
    <property type="protein sequence ID" value="GFQ63798.1"/>
    <property type="molecule type" value="Genomic_DNA"/>
</dbReference>
<comment type="caution">
    <text evidence="1">The sequence shown here is derived from an EMBL/GenBank/DDBJ whole genome shotgun (WGS) entry which is preliminary data.</text>
</comment>
<organism evidence="1 2">
    <name type="scientific">Trichonephila clavata</name>
    <name type="common">Joro spider</name>
    <name type="synonym">Nephila clavata</name>
    <dbReference type="NCBI Taxonomy" id="2740835"/>
    <lineage>
        <taxon>Eukaryota</taxon>
        <taxon>Metazoa</taxon>
        <taxon>Ecdysozoa</taxon>
        <taxon>Arthropoda</taxon>
        <taxon>Chelicerata</taxon>
        <taxon>Arachnida</taxon>
        <taxon>Araneae</taxon>
        <taxon>Araneomorphae</taxon>
        <taxon>Entelegynae</taxon>
        <taxon>Araneoidea</taxon>
        <taxon>Nephilidae</taxon>
        <taxon>Trichonephila</taxon>
    </lineage>
</organism>
<gene>
    <name evidence="1" type="ORF">TNCT_215191</name>
</gene>
<sequence length="117" mass="13859">MFFICLKYSLLLNHTPKRSILCWSWSRFHYFRQNVESIDSEKLEQQESSPRPTSLTTEKTLMLPARLYGILLSRQQLETFSRQMYGKRKTKFSQTVCKDDILQHYRLSALQPGSGYT</sequence>
<dbReference type="AlphaFoldDB" id="A0A8X6K7Z0"/>
<dbReference type="Proteomes" id="UP000887116">
    <property type="component" value="Unassembled WGS sequence"/>
</dbReference>
<accession>A0A8X6K7Z0</accession>
<evidence type="ECO:0000313" key="1">
    <source>
        <dbReference type="EMBL" id="GFQ63798.1"/>
    </source>
</evidence>
<proteinExistence type="predicted"/>
<name>A0A8X6K7Z0_TRICU</name>
<reference evidence="1" key="1">
    <citation type="submission" date="2020-07" db="EMBL/GenBank/DDBJ databases">
        <title>Multicomponent nature underlies the extraordinary mechanical properties of spider dragline silk.</title>
        <authorList>
            <person name="Kono N."/>
            <person name="Nakamura H."/>
            <person name="Mori M."/>
            <person name="Yoshida Y."/>
            <person name="Ohtoshi R."/>
            <person name="Malay A.D."/>
            <person name="Moran D.A.P."/>
            <person name="Tomita M."/>
            <person name="Numata K."/>
            <person name="Arakawa K."/>
        </authorList>
    </citation>
    <scope>NUCLEOTIDE SEQUENCE</scope>
</reference>
<evidence type="ECO:0000313" key="2">
    <source>
        <dbReference type="Proteomes" id="UP000887116"/>
    </source>
</evidence>
<protein>
    <submittedName>
        <fullName evidence="1">Uncharacterized protein</fullName>
    </submittedName>
</protein>
<keyword evidence="2" id="KW-1185">Reference proteome</keyword>